<dbReference type="InterPro" id="IPR029046">
    <property type="entry name" value="LolA/LolB/LppX"/>
</dbReference>
<accession>A0A8J4H938</accession>
<protein>
    <submittedName>
        <fullName evidence="3">Outer membrane lipoprotein carrier protein LolA</fullName>
    </submittedName>
</protein>
<keyword evidence="1 2" id="KW-0732">Signal</keyword>
<evidence type="ECO:0000256" key="2">
    <source>
        <dbReference type="SAM" id="SignalP"/>
    </source>
</evidence>
<reference evidence="3" key="1">
    <citation type="journal article" date="2020" name="mSystems">
        <title>Genome- and Community-Level Interaction Insights into Carbon Utilization and Element Cycling Functions of Hydrothermarchaeota in Hydrothermal Sediment.</title>
        <authorList>
            <person name="Zhou Z."/>
            <person name="Liu Y."/>
            <person name="Xu W."/>
            <person name="Pan J."/>
            <person name="Luo Z.H."/>
            <person name="Li M."/>
        </authorList>
    </citation>
    <scope>NUCLEOTIDE SEQUENCE</scope>
    <source>
        <strain evidence="3">SpSt-997</strain>
    </source>
</reference>
<proteinExistence type="predicted"/>
<feature type="chain" id="PRO_5035182926" evidence="2">
    <location>
        <begin position="22"/>
        <end position="193"/>
    </location>
</feature>
<comment type="caution">
    <text evidence="3">The sequence shown here is derived from an EMBL/GenBank/DDBJ whole genome shotgun (WGS) entry which is preliminary data.</text>
</comment>
<evidence type="ECO:0000256" key="1">
    <source>
        <dbReference type="ARBA" id="ARBA00022729"/>
    </source>
</evidence>
<sequence>MRRRAGSGIFLLILAAWPALAGSGEALTIGALMAQLGTVTESHARFEETKTLRALSAPVETSGTLFYRRPDHLEKITFPPHSEQLVVEGGKLRLSLPGAAPQEFDLARTPPIAALVEAIRATLAGDLAALQRNYSVGLDGNAADWHLTLVPSDPEVARFLRAARLSGTGRELREVSFTQANGDTSVMRITPLP</sequence>
<dbReference type="EMBL" id="DTQM01000092">
    <property type="protein sequence ID" value="HGC42546.1"/>
    <property type="molecule type" value="Genomic_DNA"/>
</dbReference>
<evidence type="ECO:0000313" key="3">
    <source>
        <dbReference type="EMBL" id="HGC42546.1"/>
    </source>
</evidence>
<feature type="signal peptide" evidence="2">
    <location>
        <begin position="1"/>
        <end position="21"/>
    </location>
</feature>
<dbReference type="Gene3D" id="2.50.20.10">
    <property type="entry name" value="Lipoprotein localisation LolA/LolB/LppX"/>
    <property type="match status" value="1"/>
</dbReference>
<dbReference type="InterPro" id="IPR004564">
    <property type="entry name" value="OM_lipoprot_carrier_LolA-like"/>
</dbReference>
<keyword evidence="3" id="KW-0449">Lipoprotein</keyword>
<name>A0A8J4H938_9PROT</name>
<dbReference type="Pfam" id="PF19574">
    <property type="entry name" value="LolA_3"/>
    <property type="match status" value="1"/>
</dbReference>
<dbReference type="CDD" id="cd16325">
    <property type="entry name" value="LolA"/>
    <property type="match status" value="1"/>
</dbReference>
<gene>
    <name evidence="3" type="ORF">ENY07_04880</name>
</gene>
<organism evidence="3">
    <name type="scientific">Acidicaldus sp</name>
    <dbReference type="NCBI Taxonomy" id="1872105"/>
    <lineage>
        <taxon>Bacteria</taxon>
        <taxon>Pseudomonadati</taxon>
        <taxon>Pseudomonadota</taxon>
        <taxon>Alphaproteobacteria</taxon>
        <taxon>Acetobacterales</taxon>
        <taxon>Acetobacteraceae</taxon>
        <taxon>Acidicaldus</taxon>
    </lineage>
</organism>
<dbReference type="AlphaFoldDB" id="A0A8J4H938"/>
<dbReference type="SUPFAM" id="SSF89392">
    <property type="entry name" value="Prokaryotic lipoproteins and lipoprotein localization factors"/>
    <property type="match status" value="1"/>
</dbReference>